<proteinExistence type="predicted"/>
<keyword evidence="3" id="KW-1003">Cell membrane</keyword>
<protein>
    <recommendedName>
        <fullName evidence="11">Amino acid transporter transmembrane domain-containing protein</fullName>
    </recommendedName>
</protein>
<name>A0A2M7ANP5_UNCKA</name>
<keyword evidence="2" id="KW-0813">Transport</keyword>
<evidence type="ECO:0000256" key="1">
    <source>
        <dbReference type="ARBA" id="ARBA00004429"/>
    </source>
</evidence>
<feature type="transmembrane region" description="Helical" evidence="8">
    <location>
        <begin position="120"/>
        <end position="139"/>
    </location>
</feature>
<organism evidence="9 10">
    <name type="scientific">candidate division WWE3 bacterium CG06_land_8_20_14_3_00_42_16</name>
    <dbReference type="NCBI Taxonomy" id="1975083"/>
    <lineage>
        <taxon>Bacteria</taxon>
        <taxon>Katanobacteria</taxon>
    </lineage>
</organism>
<feature type="transmembrane region" description="Helical" evidence="8">
    <location>
        <begin position="180"/>
        <end position="205"/>
    </location>
</feature>
<feature type="transmembrane region" description="Helical" evidence="8">
    <location>
        <begin position="217"/>
        <end position="238"/>
    </location>
</feature>
<evidence type="ECO:0000256" key="8">
    <source>
        <dbReference type="SAM" id="Phobius"/>
    </source>
</evidence>
<dbReference type="EMBL" id="PEWD01000037">
    <property type="protein sequence ID" value="PIU68995.1"/>
    <property type="molecule type" value="Genomic_DNA"/>
</dbReference>
<evidence type="ECO:0000313" key="10">
    <source>
        <dbReference type="Proteomes" id="UP000229916"/>
    </source>
</evidence>
<feature type="transmembrane region" description="Helical" evidence="8">
    <location>
        <begin position="12"/>
        <end position="32"/>
    </location>
</feature>
<dbReference type="PANTHER" id="PTHR32195:SF26">
    <property type="entry name" value="TRYPTOPHAN OR TYROSINE TRANSPORTER PROTEIN"/>
    <property type="match status" value="1"/>
</dbReference>
<dbReference type="Proteomes" id="UP000229916">
    <property type="component" value="Unassembled WGS sequence"/>
</dbReference>
<feature type="transmembrane region" description="Helical" evidence="8">
    <location>
        <begin position="315"/>
        <end position="337"/>
    </location>
</feature>
<keyword evidence="4" id="KW-0997">Cell inner membrane</keyword>
<dbReference type="Pfam" id="PF03222">
    <property type="entry name" value="Trp_Tyr_perm"/>
    <property type="match status" value="1"/>
</dbReference>
<evidence type="ECO:0000256" key="3">
    <source>
        <dbReference type="ARBA" id="ARBA00022475"/>
    </source>
</evidence>
<comment type="caution">
    <text evidence="9">The sequence shown here is derived from an EMBL/GenBank/DDBJ whole genome shotgun (WGS) entry which is preliminary data.</text>
</comment>
<evidence type="ECO:0000256" key="4">
    <source>
        <dbReference type="ARBA" id="ARBA00022519"/>
    </source>
</evidence>
<evidence type="ECO:0000256" key="5">
    <source>
        <dbReference type="ARBA" id="ARBA00022692"/>
    </source>
</evidence>
<gene>
    <name evidence="9" type="ORF">COS81_01865</name>
</gene>
<accession>A0A2M7ANP5</accession>
<sequence>MEKRMIDRKILRASAMLIGTIIGAGIFGIPYAFSKIGFWAGVGYLIVLGTVVLMLNLSHGEVVLSTHGRHQLSGYAEKYLGKKGKVLALLSMFFGFYGALTAYIIKVGEFLRTLTSTGSSFGWSLIFFGVMAFLVLLGVKLISRFQLVLGFLLIIVLVLICGMGLSWFNPSNLSHFDPSFFFMPYGVILFALGGASIIPEMGGIFKREERGKLKKAIIFGTVIPITLYCIFALVIVGITGLNTSDDAIGGLVNLHPFMTYLGAFLGTLTMSSTFLSLGTILKDLYHYDFHFPPFLAWAAACFIPLLLFISGVTEFITLIMMAGSLMGGFEGIVIIYSHRKAQIAGDKKPEFSIRIPTSIEYILIVVFALGVVYEIVSFLQKV</sequence>
<feature type="transmembrane region" description="Helical" evidence="8">
    <location>
        <begin position="358"/>
        <end position="379"/>
    </location>
</feature>
<dbReference type="InterPro" id="IPR018227">
    <property type="entry name" value="Amino_acid_transport_2"/>
</dbReference>
<comment type="subcellular location">
    <subcellularLocation>
        <location evidence="1">Cell inner membrane</location>
        <topology evidence="1">Multi-pass membrane protein</topology>
    </subcellularLocation>
</comment>
<feature type="transmembrane region" description="Helical" evidence="8">
    <location>
        <begin position="146"/>
        <end position="168"/>
    </location>
</feature>
<evidence type="ECO:0000256" key="7">
    <source>
        <dbReference type="ARBA" id="ARBA00023136"/>
    </source>
</evidence>
<feature type="transmembrane region" description="Helical" evidence="8">
    <location>
        <begin position="86"/>
        <end position="105"/>
    </location>
</feature>
<evidence type="ECO:0000256" key="6">
    <source>
        <dbReference type="ARBA" id="ARBA00022989"/>
    </source>
</evidence>
<evidence type="ECO:0000313" key="9">
    <source>
        <dbReference type="EMBL" id="PIU68995.1"/>
    </source>
</evidence>
<keyword evidence="5 8" id="KW-0812">Transmembrane</keyword>
<feature type="transmembrane region" description="Helical" evidence="8">
    <location>
        <begin position="289"/>
        <end position="309"/>
    </location>
</feature>
<reference evidence="10" key="1">
    <citation type="submission" date="2017-09" db="EMBL/GenBank/DDBJ databases">
        <title>Depth-based differentiation of microbial function through sediment-hosted aquifers and enrichment of novel symbionts in the deep terrestrial subsurface.</title>
        <authorList>
            <person name="Probst A.J."/>
            <person name="Ladd B."/>
            <person name="Jarett J.K."/>
            <person name="Geller-Mcgrath D.E."/>
            <person name="Sieber C.M.K."/>
            <person name="Emerson J.B."/>
            <person name="Anantharaman K."/>
            <person name="Thomas B.C."/>
            <person name="Malmstrom R."/>
            <person name="Stieglmeier M."/>
            <person name="Klingl A."/>
            <person name="Woyke T."/>
            <person name="Ryan C.M."/>
            <person name="Banfield J.F."/>
        </authorList>
    </citation>
    <scope>NUCLEOTIDE SEQUENCE [LARGE SCALE GENOMIC DNA]</scope>
</reference>
<evidence type="ECO:0008006" key="11">
    <source>
        <dbReference type="Google" id="ProtNLM"/>
    </source>
</evidence>
<feature type="transmembrane region" description="Helical" evidence="8">
    <location>
        <begin position="258"/>
        <end position="277"/>
    </location>
</feature>
<keyword evidence="7 8" id="KW-0472">Membrane</keyword>
<feature type="transmembrane region" description="Helical" evidence="8">
    <location>
        <begin position="38"/>
        <end position="57"/>
    </location>
</feature>
<dbReference type="GO" id="GO:0005886">
    <property type="term" value="C:plasma membrane"/>
    <property type="evidence" value="ECO:0007669"/>
    <property type="project" value="UniProtKB-SubCell"/>
</dbReference>
<dbReference type="AlphaFoldDB" id="A0A2M7ANP5"/>
<dbReference type="Gene3D" id="1.20.1740.10">
    <property type="entry name" value="Amino acid/polyamine transporter I"/>
    <property type="match status" value="1"/>
</dbReference>
<evidence type="ECO:0000256" key="2">
    <source>
        <dbReference type="ARBA" id="ARBA00022448"/>
    </source>
</evidence>
<dbReference type="GO" id="GO:0003333">
    <property type="term" value="P:amino acid transmembrane transport"/>
    <property type="evidence" value="ECO:0007669"/>
    <property type="project" value="InterPro"/>
</dbReference>
<keyword evidence="6 8" id="KW-1133">Transmembrane helix</keyword>
<dbReference type="PANTHER" id="PTHR32195">
    <property type="entry name" value="OS07G0662800 PROTEIN"/>
    <property type="match status" value="1"/>
</dbReference>